<accession>A0A7S3ICA5</accession>
<feature type="transmembrane region" description="Helical" evidence="1">
    <location>
        <begin position="20"/>
        <end position="47"/>
    </location>
</feature>
<sequence length="102" mass="11433">MIEMFNAINALSDESSLFEIGILANPLLLIAIAGSTIFHCLICYIPFFEGIFGTVELTFNDWVLVLAFSLPVVFLDEILKIVARKKTARELRIRLEASKKAN</sequence>
<proteinExistence type="predicted"/>
<dbReference type="InterPro" id="IPR023298">
    <property type="entry name" value="ATPase_P-typ_TM_dom_sf"/>
</dbReference>
<dbReference type="EMBL" id="HBIG01012334">
    <property type="protein sequence ID" value="CAE0318994.1"/>
    <property type="molecule type" value="Transcribed_RNA"/>
</dbReference>
<gene>
    <name evidence="3" type="ORF">AHAE1019_LOCUS419</name>
</gene>
<feature type="transmembrane region" description="Helical" evidence="1">
    <location>
        <begin position="62"/>
        <end position="83"/>
    </location>
</feature>
<evidence type="ECO:0000256" key="1">
    <source>
        <dbReference type="SAM" id="Phobius"/>
    </source>
</evidence>
<name>A0A7S3ICA5_9CILI</name>
<keyword evidence="1" id="KW-0812">Transmembrane</keyword>
<keyword evidence="1" id="KW-1133">Transmembrane helix</keyword>
<organism evidence="3">
    <name type="scientific">Anophryoides haemophila</name>
    <dbReference type="NCBI Taxonomy" id="46462"/>
    <lineage>
        <taxon>Eukaryota</taxon>
        <taxon>Sar</taxon>
        <taxon>Alveolata</taxon>
        <taxon>Ciliophora</taxon>
        <taxon>Intramacronucleata</taxon>
        <taxon>Oligohymenophorea</taxon>
        <taxon>Scuticociliatia</taxon>
        <taxon>Philasterida</taxon>
        <taxon>Glauconematidae</taxon>
        <taxon>Anophryoides</taxon>
    </lineage>
</organism>
<dbReference type="InterPro" id="IPR006068">
    <property type="entry name" value="ATPase_P-typ_cation-transptr_C"/>
</dbReference>
<protein>
    <recommendedName>
        <fullName evidence="2">Cation-transporting P-type ATPase C-terminal domain-containing protein</fullName>
    </recommendedName>
</protein>
<feature type="domain" description="Cation-transporting P-type ATPase C-terminal" evidence="2">
    <location>
        <begin position="1"/>
        <end position="81"/>
    </location>
</feature>
<dbReference type="Gene3D" id="1.20.1110.10">
    <property type="entry name" value="Calcium-transporting ATPase, transmembrane domain"/>
    <property type="match status" value="1"/>
</dbReference>
<keyword evidence="1" id="KW-0472">Membrane</keyword>
<dbReference type="SUPFAM" id="SSF81665">
    <property type="entry name" value="Calcium ATPase, transmembrane domain M"/>
    <property type="match status" value="1"/>
</dbReference>
<dbReference type="Pfam" id="PF00689">
    <property type="entry name" value="Cation_ATPase_C"/>
    <property type="match status" value="1"/>
</dbReference>
<evidence type="ECO:0000313" key="3">
    <source>
        <dbReference type="EMBL" id="CAE0318994.1"/>
    </source>
</evidence>
<evidence type="ECO:0000259" key="2">
    <source>
        <dbReference type="Pfam" id="PF00689"/>
    </source>
</evidence>
<reference evidence="3" key="1">
    <citation type="submission" date="2021-01" db="EMBL/GenBank/DDBJ databases">
        <authorList>
            <person name="Corre E."/>
            <person name="Pelletier E."/>
            <person name="Niang G."/>
            <person name="Scheremetjew M."/>
            <person name="Finn R."/>
            <person name="Kale V."/>
            <person name="Holt S."/>
            <person name="Cochrane G."/>
            <person name="Meng A."/>
            <person name="Brown T."/>
            <person name="Cohen L."/>
        </authorList>
    </citation>
    <scope>NUCLEOTIDE SEQUENCE</scope>
    <source>
        <strain evidence="3">AH6</strain>
    </source>
</reference>
<dbReference type="AlphaFoldDB" id="A0A7S3ICA5"/>